<evidence type="ECO:0000313" key="2">
    <source>
        <dbReference type="Proteomes" id="UP000265618"/>
    </source>
</evidence>
<organism evidence="1 2">
    <name type="scientific">Kipferlia bialata</name>
    <dbReference type="NCBI Taxonomy" id="797122"/>
    <lineage>
        <taxon>Eukaryota</taxon>
        <taxon>Metamonada</taxon>
        <taxon>Carpediemonas-like organisms</taxon>
        <taxon>Kipferlia</taxon>
    </lineage>
</organism>
<proteinExistence type="predicted"/>
<comment type="caution">
    <text evidence="1">The sequence shown here is derived from an EMBL/GenBank/DDBJ whole genome shotgun (WGS) entry which is preliminary data.</text>
</comment>
<accession>A0A9K3CNY1</accession>
<dbReference type="Proteomes" id="UP000265618">
    <property type="component" value="Unassembled WGS sequence"/>
</dbReference>
<keyword evidence="2" id="KW-1185">Reference proteome</keyword>
<dbReference type="AlphaFoldDB" id="A0A9K3CNY1"/>
<gene>
    <name evidence="1" type="ORF">KIPB_000282</name>
</gene>
<name>A0A9K3CNY1_9EUKA</name>
<protein>
    <submittedName>
        <fullName evidence="1">Uncharacterized protein</fullName>
    </submittedName>
</protein>
<dbReference type="EMBL" id="BDIP01000029">
    <property type="protein sequence ID" value="GIQ79612.1"/>
    <property type="molecule type" value="Genomic_DNA"/>
</dbReference>
<sequence length="68" mass="7685">MKGWPGLKKFVRGESVALFDLEINYRTGNPFFLFTKDGELFGNKLRVSKTMSESDIIDALTDIGARLE</sequence>
<reference evidence="1 2" key="1">
    <citation type="journal article" date="2018" name="PLoS ONE">
        <title>The draft genome of Kipferlia bialata reveals reductive genome evolution in fornicate parasites.</title>
        <authorList>
            <person name="Tanifuji G."/>
            <person name="Takabayashi S."/>
            <person name="Kume K."/>
            <person name="Takagi M."/>
            <person name="Nakayama T."/>
            <person name="Kamikawa R."/>
            <person name="Inagaki Y."/>
            <person name="Hashimoto T."/>
        </authorList>
    </citation>
    <scope>NUCLEOTIDE SEQUENCE [LARGE SCALE GENOMIC DNA]</scope>
    <source>
        <strain evidence="1">NY0173</strain>
    </source>
</reference>
<evidence type="ECO:0000313" key="1">
    <source>
        <dbReference type="EMBL" id="GIQ79612.1"/>
    </source>
</evidence>